<comment type="caution">
    <text evidence="1">The sequence shown here is derived from an EMBL/GenBank/DDBJ whole genome shotgun (WGS) entry which is preliminary data.</text>
</comment>
<gene>
    <name evidence="1" type="ORF">BDCR2A_01882</name>
</gene>
<dbReference type="EMBL" id="AZIT01000085">
    <property type="protein sequence ID" value="ETZ17192.1"/>
    <property type="molecule type" value="Genomic_DNA"/>
</dbReference>
<dbReference type="AlphaFoldDB" id="W6TEY9"/>
<accession>W6TEY9</accession>
<evidence type="ECO:0000313" key="2">
    <source>
        <dbReference type="Proteomes" id="UP000019148"/>
    </source>
</evidence>
<reference evidence="1 2" key="1">
    <citation type="submission" date="2013-12" db="EMBL/GenBank/DDBJ databases">
        <title>Comparative genomics of relapsing fever spirochetes.</title>
        <authorList>
            <person name="Schwan T.G."/>
            <person name="Raffel S.J."/>
            <person name="Porcella S.F."/>
        </authorList>
    </citation>
    <scope>NUCLEOTIDE SEQUENCE [LARGE SCALE GENOMIC DNA]</scope>
    <source>
        <strain evidence="1 2">CR2A</strain>
    </source>
</reference>
<protein>
    <submittedName>
        <fullName evidence="1">Variable outer membrane protein</fullName>
    </submittedName>
</protein>
<dbReference type="PATRIC" id="fig|1432657.3.peg.1760"/>
<sequence>MKREVKEGEIKGKRGIERVKRMDKIGKRMRIKGIIVMMMGCNSGDRDLEKVFLSEMVKFRERIFRCICEFWGYDYRDIGNKGGHKEK</sequence>
<name>W6TEY9_9SPIR</name>
<organism evidence="1 2">
    <name type="scientific">Borrelia duttonii CR2A</name>
    <dbReference type="NCBI Taxonomy" id="1432657"/>
    <lineage>
        <taxon>Bacteria</taxon>
        <taxon>Pseudomonadati</taxon>
        <taxon>Spirochaetota</taxon>
        <taxon>Spirochaetia</taxon>
        <taxon>Spirochaetales</taxon>
        <taxon>Borreliaceae</taxon>
        <taxon>Borrelia</taxon>
    </lineage>
</organism>
<dbReference type="Proteomes" id="UP000019148">
    <property type="component" value="Unassembled WGS sequence"/>
</dbReference>
<proteinExistence type="predicted"/>
<evidence type="ECO:0000313" key="1">
    <source>
        <dbReference type="EMBL" id="ETZ17192.1"/>
    </source>
</evidence>